<evidence type="ECO:0000313" key="4">
    <source>
        <dbReference type="Proteomes" id="UP001310386"/>
    </source>
</evidence>
<dbReference type="RefSeq" id="WP_371752700.1">
    <property type="nucleotide sequence ID" value="NZ_JAYJLD010000003.1"/>
</dbReference>
<dbReference type="Gene3D" id="1.10.3210.10">
    <property type="entry name" value="Hypothetical protein af1432"/>
    <property type="match status" value="1"/>
</dbReference>
<dbReference type="InterPro" id="IPR037522">
    <property type="entry name" value="HD_GYP_dom"/>
</dbReference>
<proteinExistence type="predicted"/>
<keyword evidence="4" id="KW-1185">Reference proteome</keyword>
<dbReference type="InterPro" id="IPR006675">
    <property type="entry name" value="HDIG_dom"/>
</dbReference>
<dbReference type="SUPFAM" id="SSF109604">
    <property type="entry name" value="HD-domain/PDEase-like"/>
    <property type="match status" value="1"/>
</dbReference>
<dbReference type="EC" id="3.1.4.-" evidence="3"/>
<comment type="caution">
    <text evidence="3">The sequence shown here is derived from an EMBL/GenBank/DDBJ whole genome shotgun (WGS) entry which is preliminary data.</text>
</comment>
<evidence type="ECO:0000259" key="1">
    <source>
        <dbReference type="PROSITE" id="PS51831"/>
    </source>
</evidence>
<dbReference type="NCBIfam" id="TIGR00277">
    <property type="entry name" value="HDIG"/>
    <property type="match status" value="1"/>
</dbReference>
<dbReference type="PANTHER" id="PTHR43155:SF2">
    <property type="entry name" value="CYCLIC DI-GMP PHOSPHODIESTERASE PA4108"/>
    <property type="match status" value="1"/>
</dbReference>
<dbReference type="CDD" id="cd00077">
    <property type="entry name" value="HDc"/>
    <property type="match status" value="1"/>
</dbReference>
<evidence type="ECO:0000313" key="3">
    <source>
        <dbReference type="EMBL" id="MEB3100583.1"/>
    </source>
</evidence>
<reference evidence="3" key="1">
    <citation type="submission" date="2023-12" db="EMBL/GenBank/DDBJ databases">
        <title>Fervidustalea candida gen. nov., sp. nov., a novel member of the family Paenibacillaceae isolated from a geothermal area.</title>
        <authorList>
            <person name="Li W.-J."/>
            <person name="Jiao J.-Y."/>
            <person name="Chen Y."/>
        </authorList>
    </citation>
    <scope>NUCLEOTIDE SEQUENCE</scope>
    <source>
        <strain evidence="3">SYSU GA230002</strain>
    </source>
</reference>
<dbReference type="EMBL" id="JAYJLD010000003">
    <property type="protein sequence ID" value="MEB3100583.1"/>
    <property type="molecule type" value="Genomic_DNA"/>
</dbReference>
<dbReference type="PROSITE" id="PS51831">
    <property type="entry name" value="HD"/>
    <property type="match status" value="1"/>
</dbReference>
<name>A0ABU5ZDM1_9BACL</name>
<accession>A0ABU5ZDM1</accession>
<dbReference type="PROSITE" id="PS51832">
    <property type="entry name" value="HD_GYP"/>
    <property type="match status" value="1"/>
</dbReference>
<dbReference type="GO" id="GO:0016787">
    <property type="term" value="F:hydrolase activity"/>
    <property type="evidence" value="ECO:0007669"/>
    <property type="project" value="UniProtKB-KW"/>
</dbReference>
<feature type="domain" description="HD-GYP" evidence="2">
    <location>
        <begin position="252"/>
        <end position="447"/>
    </location>
</feature>
<dbReference type="PANTHER" id="PTHR43155">
    <property type="entry name" value="CYCLIC DI-GMP PHOSPHODIESTERASE PA4108-RELATED"/>
    <property type="match status" value="1"/>
</dbReference>
<dbReference type="SMART" id="SM00471">
    <property type="entry name" value="HDc"/>
    <property type="match status" value="1"/>
</dbReference>
<dbReference type="Pfam" id="PF13487">
    <property type="entry name" value="HD_5"/>
    <property type="match status" value="1"/>
</dbReference>
<dbReference type="Proteomes" id="UP001310386">
    <property type="component" value="Unassembled WGS sequence"/>
</dbReference>
<sequence length="448" mass="51009">MSSAFSRSRPALLFMTITASYLMIQNARSDYAHHSGCLTPAAQTLPYMENQKISRIQLKFGEKRGKVSIYVEIIVNSIYRIVEGDSIVYQIDPEIYKALLNADSISEAMGHLKNLSMGSLGCEHLYIMLSDGNQRNGMALTDSVNIDESTAEQINTIEQNTQFFSSRFIDSQYYGVTTDDENFHEVPSTVQSLLQSSGFSSMYIFDLQNHLANGILVFFFGNAVSLTPVEIEKCLVLSIHMKQLVEKIVFRKQFIKKQIYENLFNTLRLKDTYTVNHSYNVAFYASLLGEKIGLDAEELKILKIGALLHDIGKIGVPDKILRKPGPLTEEEYEFVKRHPLIGYKLLKDFPDVEHILPIVKWHHERIDGLGYPERLHGDQIPYMVRIVTIADAFDAMTSQRVYRNNLTMDEAQKQLLKNAGLQFDGDMVCKFLEIVDGQKKLYSSNKRV</sequence>
<organism evidence="3 4">
    <name type="scientific">Ferviditalea candida</name>
    <dbReference type="NCBI Taxonomy" id="3108399"/>
    <lineage>
        <taxon>Bacteria</taxon>
        <taxon>Bacillati</taxon>
        <taxon>Bacillota</taxon>
        <taxon>Bacilli</taxon>
        <taxon>Bacillales</taxon>
        <taxon>Paenibacillaceae</taxon>
        <taxon>Ferviditalea</taxon>
    </lineage>
</organism>
<evidence type="ECO:0000259" key="2">
    <source>
        <dbReference type="PROSITE" id="PS51832"/>
    </source>
</evidence>
<protein>
    <submittedName>
        <fullName evidence="3">HD-GYP domain-containing protein</fullName>
        <ecNumber evidence="3">3.1.4.-</ecNumber>
    </submittedName>
</protein>
<gene>
    <name evidence="3" type="ORF">VF724_02785</name>
</gene>
<dbReference type="InterPro" id="IPR003607">
    <property type="entry name" value="HD/PDEase_dom"/>
</dbReference>
<feature type="domain" description="HD" evidence="1">
    <location>
        <begin position="274"/>
        <end position="396"/>
    </location>
</feature>
<keyword evidence="3" id="KW-0378">Hydrolase</keyword>
<dbReference type="InterPro" id="IPR006674">
    <property type="entry name" value="HD_domain"/>
</dbReference>